<evidence type="ECO:0000256" key="2">
    <source>
        <dbReference type="ARBA" id="ARBA00022723"/>
    </source>
</evidence>
<dbReference type="InterPro" id="IPR013154">
    <property type="entry name" value="ADH-like_N"/>
</dbReference>
<dbReference type="Pfam" id="PF00107">
    <property type="entry name" value="ADH_zinc_N"/>
    <property type="match status" value="1"/>
</dbReference>
<comment type="caution">
    <text evidence="7">The sequence shown here is derived from an EMBL/GenBank/DDBJ whole genome shotgun (WGS) entry which is preliminary data.</text>
</comment>
<dbReference type="InterPro" id="IPR047109">
    <property type="entry name" value="CAD-like"/>
</dbReference>
<evidence type="ECO:0000259" key="6">
    <source>
        <dbReference type="SMART" id="SM00829"/>
    </source>
</evidence>
<dbReference type="EMBL" id="AAYY01000002">
    <property type="protein sequence ID" value="EDP44847.1"/>
    <property type="molecule type" value="Genomic_DNA"/>
</dbReference>
<dbReference type="Gene3D" id="3.40.50.720">
    <property type="entry name" value="NAD(P)-binding Rossmann-like Domain"/>
    <property type="match status" value="1"/>
</dbReference>
<dbReference type="GeneID" id="5856357"/>
<sequence length="258" mass="27916">MTTVDLGTVFKGSPSGRLIETKGGSRTLRANDVVIDIAYSGVCGTDLHYRKADMVLGHEGVGVVSQVGPEVKAVKVGDRVGWGYNHKSCGYCNECWDGFDTLCPERTMYGVADLDIGSFGDRAVIDADYVHKIPDAIDLRDAGPFQCGGATVYSAMVHSGIQPNQRVGVLGLGGLGHLAVQYLAKMGCDVVVFSGTNSKREQAMQLGAHEFVASKENPKFENVKPIRHLLVTTSFQPDWPLYFNIMEPNGHIVPLTLR</sequence>
<dbReference type="OMA" id="KEQWLFK"/>
<gene>
    <name evidence="7" type="ORF">MGL_0654</name>
</gene>
<dbReference type="VEuPathDB" id="FungiDB:MGL_0654"/>
<proteinExistence type="inferred from homology"/>
<evidence type="ECO:0000256" key="4">
    <source>
        <dbReference type="ARBA" id="ARBA00023002"/>
    </source>
</evidence>
<dbReference type="InParanoid" id="A8PUC6"/>
<keyword evidence="4" id="KW-0560">Oxidoreductase</keyword>
<dbReference type="InterPro" id="IPR002328">
    <property type="entry name" value="ADH_Zn_CS"/>
</dbReference>
<dbReference type="InterPro" id="IPR036291">
    <property type="entry name" value="NAD(P)-bd_dom_sf"/>
</dbReference>
<dbReference type="PROSITE" id="PS00059">
    <property type="entry name" value="ADH_ZINC"/>
    <property type="match status" value="1"/>
</dbReference>
<dbReference type="GO" id="GO:0016616">
    <property type="term" value="F:oxidoreductase activity, acting on the CH-OH group of donors, NAD or NADP as acceptor"/>
    <property type="evidence" value="ECO:0007669"/>
    <property type="project" value="InterPro"/>
</dbReference>
<keyword evidence="8" id="KW-1185">Reference proteome</keyword>
<evidence type="ECO:0000313" key="7">
    <source>
        <dbReference type="EMBL" id="EDP44847.1"/>
    </source>
</evidence>
<dbReference type="InterPro" id="IPR020843">
    <property type="entry name" value="ER"/>
</dbReference>
<feature type="domain" description="Enoyl reductase (ER)" evidence="6">
    <location>
        <begin position="12"/>
        <end position="257"/>
    </location>
</feature>
<evidence type="ECO:0000256" key="1">
    <source>
        <dbReference type="ARBA" id="ARBA00001947"/>
    </source>
</evidence>
<dbReference type="PANTHER" id="PTHR42683">
    <property type="entry name" value="ALDEHYDE REDUCTASE"/>
    <property type="match status" value="1"/>
</dbReference>
<dbReference type="KEGG" id="mgl:MGL_0654"/>
<dbReference type="GO" id="GO:0008270">
    <property type="term" value="F:zinc ion binding"/>
    <property type="evidence" value="ECO:0007669"/>
    <property type="project" value="InterPro"/>
</dbReference>
<dbReference type="Pfam" id="PF08240">
    <property type="entry name" value="ADH_N"/>
    <property type="match status" value="1"/>
</dbReference>
<dbReference type="RefSeq" id="XP_001732061.1">
    <property type="nucleotide sequence ID" value="XM_001732009.1"/>
</dbReference>
<dbReference type="Proteomes" id="UP000008837">
    <property type="component" value="Unassembled WGS sequence"/>
</dbReference>
<comment type="cofactor">
    <cofactor evidence="1 5">
        <name>Zn(2+)</name>
        <dbReference type="ChEBI" id="CHEBI:29105"/>
    </cofactor>
</comment>
<evidence type="ECO:0000256" key="3">
    <source>
        <dbReference type="ARBA" id="ARBA00022833"/>
    </source>
</evidence>
<dbReference type="InterPro" id="IPR013149">
    <property type="entry name" value="ADH-like_C"/>
</dbReference>
<keyword evidence="2 5" id="KW-0479">Metal-binding</keyword>
<dbReference type="InterPro" id="IPR011032">
    <property type="entry name" value="GroES-like_sf"/>
</dbReference>
<dbReference type="STRING" id="425265.A8PUC6"/>
<protein>
    <recommendedName>
        <fullName evidence="6">Enoyl reductase (ER) domain-containing protein</fullName>
    </recommendedName>
</protein>
<accession>A8PUC6</accession>
<organism evidence="7 8">
    <name type="scientific">Malassezia globosa (strain ATCC MYA-4612 / CBS 7966)</name>
    <name type="common">Dandruff-associated fungus</name>
    <dbReference type="NCBI Taxonomy" id="425265"/>
    <lineage>
        <taxon>Eukaryota</taxon>
        <taxon>Fungi</taxon>
        <taxon>Dikarya</taxon>
        <taxon>Basidiomycota</taxon>
        <taxon>Ustilaginomycotina</taxon>
        <taxon>Malasseziomycetes</taxon>
        <taxon>Malasseziales</taxon>
        <taxon>Malasseziaceae</taxon>
        <taxon>Malassezia</taxon>
    </lineage>
</organism>
<name>A8PUC6_MALGO</name>
<dbReference type="PROSITE" id="PS00065">
    <property type="entry name" value="D_2_HYDROXYACID_DH_1"/>
    <property type="match status" value="1"/>
</dbReference>
<dbReference type="InterPro" id="IPR029752">
    <property type="entry name" value="D-isomer_DH_CS1"/>
</dbReference>
<dbReference type="SUPFAM" id="SSF50129">
    <property type="entry name" value="GroES-like"/>
    <property type="match status" value="1"/>
</dbReference>
<dbReference type="OrthoDB" id="1879366at2759"/>
<dbReference type="SUPFAM" id="SSF51735">
    <property type="entry name" value="NAD(P)-binding Rossmann-fold domains"/>
    <property type="match status" value="1"/>
</dbReference>
<keyword evidence="3 5" id="KW-0862">Zinc</keyword>
<evidence type="ECO:0000313" key="8">
    <source>
        <dbReference type="Proteomes" id="UP000008837"/>
    </source>
</evidence>
<dbReference type="FunCoup" id="A8PUC6">
    <property type="interactions" value="210"/>
</dbReference>
<dbReference type="AlphaFoldDB" id="A8PUC6"/>
<dbReference type="SMART" id="SM00829">
    <property type="entry name" value="PKS_ER"/>
    <property type="match status" value="1"/>
</dbReference>
<comment type="similarity">
    <text evidence="5">Belongs to the zinc-containing alcohol dehydrogenase family.</text>
</comment>
<reference evidence="7 8" key="1">
    <citation type="journal article" date="2007" name="Proc. Natl. Acad. Sci. U.S.A.">
        <title>Dandruff-associated Malassezia genomes reveal convergent and divergent virulence traits shared with plant and human fungal pathogens.</title>
        <authorList>
            <person name="Xu J."/>
            <person name="Saunders C.W."/>
            <person name="Hu P."/>
            <person name="Grant R.A."/>
            <person name="Boekhout T."/>
            <person name="Kuramae E.E."/>
            <person name="Kronstad J.W."/>
            <person name="Deangelis Y.M."/>
            <person name="Reeder N.L."/>
            <person name="Johnstone K.R."/>
            <person name="Leland M."/>
            <person name="Fieno A.M."/>
            <person name="Begley W.M."/>
            <person name="Sun Y."/>
            <person name="Lacey M.P."/>
            <person name="Chaudhary T."/>
            <person name="Keough T."/>
            <person name="Chu L."/>
            <person name="Sears R."/>
            <person name="Yuan B."/>
            <person name="Dawson T.L.Jr."/>
        </authorList>
    </citation>
    <scope>NUCLEOTIDE SEQUENCE [LARGE SCALE GENOMIC DNA]</scope>
    <source>
        <strain evidence="8">ATCC MYA-4612 / CBS 7966</strain>
    </source>
</reference>
<dbReference type="Gene3D" id="3.90.180.10">
    <property type="entry name" value="Medium-chain alcohol dehydrogenases, catalytic domain"/>
    <property type="match status" value="1"/>
</dbReference>
<evidence type="ECO:0000256" key="5">
    <source>
        <dbReference type="RuleBase" id="RU361277"/>
    </source>
</evidence>